<feature type="transmembrane region" description="Helical" evidence="7">
    <location>
        <begin position="173"/>
        <end position="197"/>
    </location>
</feature>
<dbReference type="CDD" id="cd06261">
    <property type="entry name" value="TM_PBP2"/>
    <property type="match status" value="1"/>
</dbReference>
<dbReference type="InterPro" id="IPR035906">
    <property type="entry name" value="MetI-like_sf"/>
</dbReference>
<comment type="subcellular location">
    <subcellularLocation>
        <location evidence="1 7">Cell membrane</location>
        <topology evidence="1 7">Multi-pass membrane protein</topology>
    </subcellularLocation>
</comment>
<feature type="transmembrane region" description="Helical" evidence="7">
    <location>
        <begin position="218"/>
        <end position="240"/>
    </location>
</feature>
<dbReference type="Pfam" id="PF00528">
    <property type="entry name" value="BPD_transp_1"/>
    <property type="match status" value="1"/>
</dbReference>
<dbReference type="GO" id="GO:0005886">
    <property type="term" value="C:plasma membrane"/>
    <property type="evidence" value="ECO:0007669"/>
    <property type="project" value="UniProtKB-SubCell"/>
</dbReference>
<dbReference type="SUPFAM" id="SSF161098">
    <property type="entry name" value="MetI-like"/>
    <property type="match status" value="1"/>
</dbReference>
<feature type="transmembrane region" description="Helical" evidence="7">
    <location>
        <begin position="92"/>
        <end position="113"/>
    </location>
</feature>
<keyword evidence="3" id="KW-1003">Cell membrane</keyword>
<feature type="domain" description="ABC transmembrane type-1" evidence="8">
    <location>
        <begin position="88"/>
        <end position="301"/>
    </location>
</feature>
<evidence type="ECO:0000259" key="8">
    <source>
        <dbReference type="PROSITE" id="PS50928"/>
    </source>
</evidence>
<dbReference type="EMBL" id="NMQW01000005">
    <property type="protein sequence ID" value="OXM87449.1"/>
    <property type="molecule type" value="Genomic_DNA"/>
</dbReference>
<comment type="similarity">
    <text evidence="7">Belongs to the binding-protein-dependent transport system permease family.</text>
</comment>
<dbReference type="Gene3D" id="1.10.3720.10">
    <property type="entry name" value="MetI-like"/>
    <property type="match status" value="1"/>
</dbReference>
<keyword evidence="4 7" id="KW-0812">Transmembrane</keyword>
<evidence type="ECO:0000256" key="1">
    <source>
        <dbReference type="ARBA" id="ARBA00004651"/>
    </source>
</evidence>
<keyword evidence="6 7" id="KW-0472">Membrane</keyword>
<feature type="transmembrane region" description="Helical" evidence="7">
    <location>
        <begin position="281"/>
        <end position="302"/>
    </location>
</feature>
<keyword evidence="2 7" id="KW-0813">Transport</keyword>
<protein>
    <submittedName>
        <fullName evidence="9">ABC transporter permease</fullName>
    </submittedName>
</protein>
<dbReference type="PANTHER" id="PTHR30193:SF1">
    <property type="entry name" value="ABC TRANSPORTER PERMEASE PROTEIN YESP-RELATED"/>
    <property type="match status" value="1"/>
</dbReference>
<gene>
    <name evidence="9" type="ORF">CF651_04940</name>
</gene>
<proteinExistence type="inferred from homology"/>
<evidence type="ECO:0000256" key="3">
    <source>
        <dbReference type="ARBA" id="ARBA00022475"/>
    </source>
</evidence>
<dbReference type="AlphaFoldDB" id="A0A229UWZ9"/>
<evidence type="ECO:0000256" key="4">
    <source>
        <dbReference type="ARBA" id="ARBA00022692"/>
    </source>
</evidence>
<dbReference type="OrthoDB" id="9788108at2"/>
<feature type="transmembrane region" description="Helical" evidence="7">
    <location>
        <begin position="28"/>
        <end position="50"/>
    </location>
</feature>
<sequence length="316" mass="35462">MNRVAVTNNKRTAATVGTYIVKLWKKNAIAYLFLLPWFIGLFALTVGPMINSFYYSLTKFDVMTPPEFVGLDNYKTMWTADPRYFTSLKVTFIYVFTSVPLKLAFALLVASLMNRGLRGLSFYRTLYYLPTLLGGSVAIAVLWRKIFGASGVVNKFLLLFGIHAPDWVANPDYALYSIVALSVWQFGSSMIIFLAGLKQIPMDFYEASQVDGASKIKQFFYITIPLLTPVIFFNLVIQLIGSFQAFTQSFIISGGLGGPMDSTLFYTLYLYMKGFAFYEMGYASAMAWVLLVIIGLFTAIIFGSSKFWVHYGDGGK</sequence>
<evidence type="ECO:0000256" key="5">
    <source>
        <dbReference type="ARBA" id="ARBA00022989"/>
    </source>
</evidence>
<dbReference type="PANTHER" id="PTHR30193">
    <property type="entry name" value="ABC TRANSPORTER PERMEASE PROTEIN"/>
    <property type="match status" value="1"/>
</dbReference>
<evidence type="ECO:0000256" key="6">
    <source>
        <dbReference type="ARBA" id="ARBA00023136"/>
    </source>
</evidence>
<reference evidence="9 10" key="1">
    <citation type="submission" date="2017-07" db="EMBL/GenBank/DDBJ databases">
        <title>Genome sequencing and assembly of Paenibacillus rigui.</title>
        <authorList>
            <person name="Mayilraj S."/>
        </authorList>
    </citation>
    <scope>NUCLEOTIDE SEQUENCE [LARGE SCALE GENOMIC DNA]</scope>
    <source>
        <strain evidence="9 10">JCM 16352</strain>
    </source>
</reference>
<dbReference type="PROSITE" id="PS50928">
    <property type="entry name" value="ABC_TM1"/>
    <property type="match status" value="1"/>
</dbReference>
<dbReference type="RefSeq" id="WP_094013746.1">
    <property type="nucleotide sequence ID" value="NZ_NMQW01000005.1"/>
</dbReference>
<dbReference type="GO" id="GO:0055085">
    <property type="term" value="P:transmembrane transport"/>
    <property type="evidence" value="ECO:0007669"/>
    <property type="project" value="InterPro"/>
</dbReference>
<evidence type="ECO:0000313" key="10">
    <source>
        <dbReference type="Proteomes" id="UP000215509"/>
    </source>
</evidence>
<feature type="transmembrane region" description="Helical" evidence="7">
    <location>
        <begin position="246"/>
        <end position="269"/>
    </location>
</feature>
<dbReference type="InterPro" id="IPR051393">
    <property type="entry name" value="ABC_transporter_permease"/>
</dbReference>
<name>A0A229UWZ9_9BACL</name>
<dbReference type="Proteomes" id="UP000215509">
    <property type="component" value="Unassembled WGS sequence"/>
</dbReference>
<comment type="caution">
    <text evidence="9">The sequence shown here is derived from an EMBL/GenBank/DDBJ whole genome shotgun (WGS) entry which is preliminary data.</text>
</comment>
<keyword evidence="10" id="KW-1185">Reference proteome</keyword>
<evidence type="ECO:0000256" key="7">
    <source>
        <dbReference type="RuleBase" id="RU363032"/>
    </source>
</evidence>
<evidence type="ECO:0000313" key="9">
    <source>
        <dbReference type="EMBL" id="OXM87449.1"/>
    </source>
</evidence>
<keyword evidence="5 7" id="KW-1133">Transmembrane helix</keyword>
<feature type="transmembrane region" description="Helical" evidence="7">
    <location>
        <begin position="125"/>
        <end position="143"/>
    </location>
</feature>
<accession>A0A229UWZ9</accession>
<evidence type="ECO:0000256" key="2">
    <source>
        <dbReference type="ARBA" id="ARBA00022448"/>
    </source>
</evidence>
<dbReference type="InterPro" id="IPR000515">
    <property type="entry name" value="MetI-like"/>
</dbReference>
<organism evidence="9 10">
    <name type="scientific">Paenibacillus rigui</name>
    <dbReference type="NCBI Taxonomy" id="554312"/>
    <lineage>
        <taxon>Bacteria</taxon>
        <taxon>Bacillati</taxon>
        <taxon>Bacillota</taxon>
        <taxon>Bacilli</taxon>
        <taxon>Bacillales</taxon>
        <taxon>Paenibacillaceae</taxon>
        <taxon>Paenibacillus</taxon>
    </lineage>
</organism>